<sequence length="66" mass="7210">MTKPSRSGSLLSTVKAVLWGFLGVRQRAEYEKDIKRLNPLHLVAVGIVMAFIFVGALIALVNWVAG</sequence>
<evidence type="ECO:0000313" key="3">
    <source>
        <dbReference type="Proteomes" id="UP000028878"/>
    </source>
</evidence>
<dbReference type="RefSeq" id="WP_009517373.1">
    <property type="nucleotide sequence ID" value="NZ_CCAE010000001.1"/>
</dbReference>
<keyword evidence="3" id="KW-1185">Reference proteome</keyword>
<proteinExistence type="predicted"/>
<feature type="transmembrane region" description="Helical" evidence="1">
    <location>
        <begin position="43"/>
        <end position="65"/>
    </location>
</feature>
<protein>
    <submittedName>
        <fullName evidence="2">Putative transmembrane protein</fullName>
    </submittedName>
</protein>
<dbReference type="EMBL" id="CCAE010000001">
    <property type="protein sequence ID" value="CDN85857.1"/>
    <property type="molecule type" value="Genomic_DNA"/>
</dbReference>
<dbReference type="AlphaFoldDB" id="A0A1L1PFX1"/>
<dbReference type="Proteomes" id="UP000028878">
    <property type="component" value="Unassembled WGS sequence"/>
</dbReference>
<keyword evidence="1" id="KW-1133">Transmembrane helix</keyword>
<keyword evidence="1 2" id="KW-0812">Transmembrane</keyword>
<dbReference type="Pfam" id="PF11174">
    <property type="entry name" value="DUF2970"/>
    <property type="match status" value="1"/>
</dbReference>
<organism evidence="2 3">
    <name type="scientific">Hydrogenophaga intermedia</name>
    <dbReference type="NCBI Taxonomy" id="65786"/>
    <lineage>
        <taxon>Bacteria</taxon>
        <taxon>Pseudomonadati</taxon>
        <taxon>Pseudomonadota</taxon>
        <taxon>Betaproteobacteria</taxon>
        <taxon>Burkholderiales</taxon>
        <taxon>Comamonadaceae</taxon>
        <taxon>Hydrogenophaga</taxon>
    </lineage>
</organism>
<name>A0A1L1PFX1_HYDIT</name>
<reference evidence="3" key="1">
    <citation type="submission" date="2014-11" db="EMBL/GenBank/DDBJ databases">
        <title>Draft genome sequence of Hydrogenophaga intermedia S1.</title>
        <authorList>
            <person name="Gan H.M."/>
            <person name="Chew T.H."/>
            <person name="Stolz A."/>
        </authorList>
    </citation>
    <scope>NUCLEOTIDE SEQUENCE [LARGE SCALE GENOMIC DNA]</scope>
    <source>
        <strain evidence="3">S1</strain>
    </source>
</reference>
<accession>A0A1L1PFX1</accession>
<dbReference type="InterPro" id="IPR021344">
    <property type="entry name" value="DUF2970"/>
</dbReference>
<evidence type="ECO:0000313" key="2">
    <source>
        <dbReference type="EMBL" id="CDN85857.1"/>
    </source>
</evidence>
<gene>
    <name evidence="2" type="ORF">BN948_00253</name>
</gene>
<evidence type="ECO:0000256" key="1">
    <source>
        <dbReference type="SAM" id="Phobius"/>
    </source>
</evidence>
<keyword evidence="1" id="KW-0472">Membrane</keyword>